<keyword evidence="4" id="KW-1185">Reference proteome</keyword>
<dbReference type="EMBL" id="JABBFX010000002">
    <property type="protein sequence ID" value="NML46636.1"/>
    <property type="molecule type" value="Genomic_DNA"/>
</dbReference>
<dbReference type="CDD" id="cd02440">
    <property type="entry name" value="AdoMet_MTases"/>
    <property type="match status" value="1"/>
</dbReference>
<dbReference type="Pfam" id="PF13649">
    <property type="entry name" value="Methyltransf_25"/>
    <property type="match status" value="1"/>
</dbReference>
<evidence type="ECO:0000259" key="2">
    <source>
        <dbReference type="Pfam" id="PF13649"/>
    </source>
</evidence>
<dbReference type="GO" id="GO:0032259">
    <property type="term" value="P:methylation"/>
    <property type="evidence" value="ECO:0007669"/>
    <property type="project" value="UniProtKB-KW"/>
</dbReference>
<comment type="caution">
    <text evidence="3">The sequence shown here is derived from an EMBL/GenBank/DDBJ whole genome shotgun (WGS) entry which is preliminary data.</text>
</comment>
<dbReference type="PANTHER" id="PTHR43861">
    <property type="entry name" value="TRANS-ACONITATE 2-METHYLTRANSFERASE-RELATED"/>
    <property type="match status" value="1"/>
</dbReference>
<dbReference type="AlphaFoldDB" id="A0A848H6N2"/>
<dbReference type="GO" id="GO:0008168">
    <property type="term" value="F:methyltransferase activity"/>
    <property type="evidence" value="ECO:0007669"/>
    <property type="project" value="UniProtKB-KW"/>
</dbReference>
<protein>
    <submittedName>
        <fullName evidence="3">Methyltransferase domain-containing protein</fullName>
    </submittedName>
</protein>
<gene>
    <name evidence="3" type="ORF">HHL11_23020</name>
</gene>
<evidence type="ECO:0000313" key="3">
    <source>
        <dbReference type="EMBL" id="NML46636.1"/>
    </source>
</evidence>
<dbReference type="Proteomes" id="UP000541185">
    <property type="component" value="Unassembled WGS sequence"/>
</dbReference>
<evidence type="ECO:0000313" key="4">
    <source>
        <dbReference type="Proteomes" id="UP000541185"/>
    </source>
</evidence>
<organism evidence="3 4">
    <name type="scientific">Ramlibacter agri</name>
    <dbReference type="NCBI Taxonomy" id="2728837"/>
    <lineage>
        <taxon>Bacteria</taxon>
        <taxon>Pseudomonadati</taxon>
        <taxon>Pseudomonadota</taxon>
        <taxon>Betaproteobacteria</taxon>
        <taxon>Burkholderiales</taxon>
        <taxon>Comamonadaceae</taxon>
        <taxon>Ramlibacter</taxon>
    </lineage>
</organism>
<dbReference type="SUPFAM" id="SSF53335">
    <property type="entry name" value="S-adenosyl-L-methionine-dependent methyltransferases"/>
    <property type="match status" value="1"/>
</dbReference>
<reference evidence="3 4" key="1">
    <citation type="submission" date="2020-04" db="EMBL/GenBank/DDBJ databases">
        <title>Ramlibacter sp. G-1-2-2 isolated from soil.</title>
        <authorList>
            <person name="Dahal R.H."/>
        </authorList>
    </citation>
    <scope>NUCLEOTIDE SEQUENCE [LARGE SCALE GENOMIC DNA]</scope>
    <source>
        <strain evidence="3 4">G-1-2-2</strain>
    </source>
</reference>
<feature type="domain" description="Methyltransferase" evidence="2">
    <location>
        <begin position="47"/>
        <end position="137"/>
    </location>
</feature>
<dbReference type="Gene3D" id="3.40.50.150">
    <property type="entry name" value="Vaccinia Virus protein VP39"/>
    <property type="match status" value="1"/>
</dbReference>
<name>A0A848H6N2_9BURK</name>
<sequence length="215" mass="24315">MKTEPLQDYYAARAPEYDRVYQKPERQQDLRAIEQWLPSVLAGRDTLEVACGTGYWTQFMAGAVKSLAAVDASSEVLHIAQARAKAGGVQFVLGDAYRLPVAPRQFDAAFAGFWYSHVPRSRVQEFLQGLHGALKPGAKVVLLDNRYVEGSSTPIAERDADGNQYQLRKLEDGSTHRVLKNFPTEAELREAVKDVASEVKFLQWQYYWALEYDLR</sequence>
<keyword evidence="3" id="KW-0489">Methyltransferase</keyword>
<proteinExistence type="predicted"/>
<dbReference type="InterPro" id="IPR029063">
    <property type="entry name" value="SAM-dependent_MTases_sf"/>
</dbReference>
<accession>A0A848H6N2</accession>
<dbReference type="PANTHER" id="PTHR43861:SF3">
    <property type="entry name" value="PUTATIVE (AFU_ORTHOLOGUE AFUA_2G14390)-RELATED"/>
    <property type="match status" value="1"/>
</dbReference>
<dbReference type="RefSeq" id="WP_169420891.1">
    <property type="nucleotide sequence ID" value="NZ_JABBFX010000002.1"/>
</dbReference>
<keyword evidence="1 3" id="KW-0808">Transferase</keyword>
<evidence type="ECO:0000256" key="1">
    <source>
        <dbReference type="ARBA" id="ARBA00022679"/>
    </source>
</evidence>
<dbReference type="InterPro" id="IPR041698">
    <property type="entry name" value="Methyltransf_25"/>
</dbReference>